<gene>
    <name evidence="2" type="ORF">SAMN06265377_3061</name>
</gene>
<dbReference type="EMBL" id="OBEH01000005">
    <property type="protein sequence ID" value="SNZ01224.1"/>
    <property type="molecule type" value="Genomic_DNA"/>
</dbReference>
<keyword evidence="1" id="KW-1133">Transmembrane helix</keyword>
<accession>A0A285MVL4</accession>
<keyword evidence="1" id="KW-0812">Transmembrane</keyword>
<feature type="transmembrane region" description="Helical" evidence="1">
    <location>
        <begin position="70"/>
        <end position="91"/>
    </location>
</feature>
<sequence>MEVYFNYYKYVLIYNLTFSTAIALVLGPLLGALVFATLGLALGIIIYNIIHKNQYYFFYNLGITKRKLMLKALLINPFVSLLVCAVFYFMFS</sequence>
<feature type="transmembrane region" description="Helical" evidence="1">
    <location>
        <begin position="32"/>
        <end position="50"/>
    </location>
</feature>
<dbReference type="Proteomes" id="UP000219048">
    <property type="component" value="Unassembled WGS sequence"/>
</dbReference>
<reference evidence="3" key="1">
    <citation type="submission" date="2017-09" db="EMBL/GenBank/DDBJ databases">
        <authorList>
            <person name="Varghese N."/>
            <person name="Submissions S."/>
        </authorList>
    </citation>
    <scope>NUCLEOTIDE SEQUENCE [LARGE SCALE GENOMIC DNA]</scope>
    <source>
        <strain evidence="3">DSM 25885</strain>
    </source>
</reference>
<organism evidence="2 3">
    <name type="scientific">Flagellimonas pacifica</name>
    <dbReference type="NCBI Taxonomy" id="1247520"/>
    <lineage>
        <taxon>Bacteria</taxon>
        <taxon>Pseudomonadati</taxon>
        <taxon>Bacteroidota</taxon>
        <taxon>Flavobacteriia</taxon>
        <taxon>Flavobacteriales</taxon>
        <taxon>Flavobacteriaceae</taxon>
        <taxon>Flagellimonas</taxon>
    </lineage>
</organism>
<proteinExistence type="predicted"/>
<dbReference type="OrthoDB" id="1454111at2"/>
<evidence type="ECO:0000256" key="1">
    <source>
        <dbReference type="SAM" id="Phobius"/>
    </source>
</evidence>
<keyword evidence="3" id="KW-1185">Reference proteome</keyword>
<dbReference type="RefSeq" id="WP_097046686.1">
    <property type="nucleotide sequence ID" value="NZ_OBEH01000005.1"/>
</dbReference>
<dbReference type="AlphaFoldDB" id="A0A285MVL4"/>
<evidence type="ECO:0000313" key="2">
    <source>
        <dbReference type="EMBL" id="SNZ01224.1"/>
    </source>
</evidence>
<name>A0A285MVL4_9FLAO</name>
<protein>
    <submittedName>
        <fullName evidence="2">Uncharacterized protein</fullName>
    </submittedName>
</protein>
<feature type="transmembrane region" description="Helical" evidence="1">
    <location>
        <begin position="7"/>
        <end position="26"/>
    </location>
</feature>
<evidence type="ECO:0000313" key="3">
    <source>
        <dbReference type="Proteomes" id="UP000219048"/>
    </source>
</evidence>
<keyword evidence="1" id="KW-0472">Membrane</keyword>